<evidence type="ECO:0008006" key="4">
    <source>
        <dbReference type="Google" id="ProtNLM"/>
    </source>
</evidence>
<feature type="transmembrane region" description="Helical" evidence="1">
    <location>
        <begin position="92"/>
        <end position="110"/>
    </location>
</feature>
<dbReference type="Proteomes" id="UP000318571">
    <property type="component" value="Chromosome 12"/>
</dbReference>
<dbReference type="GO" id="GO:0046521">
    <property type="term" value="P:sphingoid catabolic process"/>
    <property type="evidence" value="ECO:0007669"/>
    <property type="project" value="TreeGrafter"/>
</dbReference>
<dbReference type="PANTHER" id="PTHR28026:SF9">
    <property type="entry name" value="2-HYDROXY-PALMITIC ACID DIOXYGENASE MPO1"/>
    <property type="match status" value="1"/>
</dbReference>
<keyword evidence="3" id="KW-1185">Reference proteome</keyword>
<dbReference type="PANTHER" id="PTHR28026">
    <property type="entry name" value="DUF962 DOMAIN PROTEIN (AFU_ORTHOLOGUE AFUA_8G05310)"/>
    <property type="match status" value="1"/>
</dbReference>
<dbReference type="EMBL" id="VCGU01000001">
    <property type="protein sequence ID" value="TRY80397.1"/>
    <property type="molecule type" value="Genomic_DNA"/>
</dbReference>
<evidence type="ECO:0000313" key="3">
    <source>
        <dbReference type="Proteomes" id="UP000318571"/>
    </source>
</evidence>
<keyword evidence="1" id="KW-0812">Transmembrane</keyword>
<feature type="transmembrane region" description="Helical" evidence="1">
    <location>
        <begin position="27"/>
        <end position="53"/>
    </location>
</feature>
<keyword evidence="1" id="KW-1133">Transmembrane helix</keyword>
<name>A0A553PRT3_TIGCA</name>
<reference evidence="2 3" key="1">
    <citation type="journal article" date="2018" name="Nat. Ecol. Evol.">
        <title>Genomic signatures of mitonuclear coevolution across populations of Tigriopus californicus.</title>
        <authorList>
            <person name="Barreto F.S."/>
            <person name="Watson E.T."/>
            <person name="Lima T.G."/>
            <person name="Willett C.S."/>
            <person name="Edmands S."/>
            <person name="Li W."/>
            <person name="Burton R.S."/>
        </authorList>
    </citation>
    <scope>NUCLEOTIDE SEQUENCE [LARGE SCALE GENOMIC DNA]</scope>
    <source>
        <strain evidence="2 3">San Diego</strain>
    </source>
</reference>
<organism evidence="2 3">
    <name type="scientific">Tigriopus californicus</name>
    <name type="common">Marine copepod</name>
    <dbReference type="NCBI Taxonomy" id="6832"/>
    <lineage>
        <taxon>Eukaryota</taxon>
        <taxon>Metazoa</taxon>
        <taxon>Ecdysozoa</taxon>
        <taxon>Arthropoda</taxon>
        <taxon>Crustacea</taxon>
        <taxon>Multicrustacea</taxon>
        <taxon>Hexanauplia</taxon>
        <taxon>Copepoda</taxon>
        <taxon>Harpacticoida</taxon>
        <taxon>Harpacticidae</taxon>
        <taxon>Tigriopus</taxon>
    </lineage>
</organism>
<dbReference type="GO" id="GO:0005783">
    <property type="term" value="C:endoplasmic reticulum"/>
    <property type="evidence" value="ECO:0007669"/>
    <property type="project" value="TreeGrafter"/>
</dbReference>
<feature type="transmembrane region" description="Helical" evidence="1">
    <location>
        <begin position="65"/>
        <end position="86"/>
    </location>
</feature>
<dbReference type="InterPro" id="IPR009305">
    <property type="entry name" value="Mpo1-like"/>
</dbReference>
<dbReference type="OrthoDB" id="2124888at2759"/>
<feature type="transmembrane region" description="Helical" evidence="1">
    <location>
        <begin position="122"/>
        <end position="141"/>
    </location>
</feature>
<gene>
    <name evidence="2" type="ORF">TCAL_04717</name>
</gene>
<feature type="transmembrane region" description="Helical" evidence="1">
    <location>
        <begin position="161"/>
        <end position="178"/>
    </location>
</feature>
<sequence>MGFDKDSFDLEKQFTFYASYHANRVNVAIHLVCVWPILATAMLLLQLSSYCFLTHLPMPHALQNLPFGLQAPLNLALVMAIIYIVSYFAMEPIAGGLGALMVAGLYFGTWKMVSEDWYVGGYPIWQAAWVIFFLAWTFQFIGHGVFEGRAPALLDSLDQALITGGLFVLLEIFFFFGYRQDFYHKMMDQVRTNIEEFRESNKKGQ</sequence>
<evidence type="ECO:0000313" key="2">
    <source>
        <dbReference type="EMBL" id="TRY80397.1"/>
    </source>
</evidence>
<dbReference type="Pfam" id="PF06127">
    <property type="entry name" value="Mpo1-like"/>
    <property type="match status" value="1"/>
</dbReference>
<keyword evidence="1" id="KW-0472">Membrane</keyword>
<evidence type="ECO:0000256" key="1">
    <source>
        <dbReference type="SAM" id="Phobius"/>
    </source>
</evidence>
<dbReference type="GO" id="GO:0016020">
    <property type="term" value="C:membrane"/>
    <property type="evidence" value="ECO:0007669"/>
    <property type="project" value="GOC"/>
</dbReference>
<comment type="caution">
    <text evidence="2">The sequence shown here is derived from an EMBL/GenBank/DDBJ whole genome shotgun (WGS) entry which is preliminary data.</text>
</comment>
<protein>
    <recommendedName>
        <fullName evidence="4">DUF962 domain-containing protein</fullName>
    </recommendedName>
</protein>
<dbReference type="AlphaFoldDB" id="A0A553PRT3"/>
<accession>A0A553PRT3</accession>
<proteinExistence type="predicted"/>